<dbReference type="RefSeq" id="WP_264788612.1">
    <property type="nucleotide sequence ID" value="NZ_AP026867.1"/>
</dbReference>
<accession>A0A916DTL0</accession>
<name>A0A916DTL0_9BACT</name>
<evidence type="ECO:0000313" key="3">
    <source>
        <dbReference type="Proteomes" id="UP001060919"/>
    </source>
</evidence>
<feature type="chain" id="PRO_5037938778" evidence="1">
    <location>
        <begin position="21"/>
        <end position="314"/>
    </location>
</feature>
<protein>
    <submittedName>
        <fullName evidence="2">Type IX secretion system membrane protein PorP/SprF</fullName>
    </submittedName>
</protein>
<dbReference type="EMBL" id="AP026867">
    <property type="protein sequence ID" value="BDS13329.1"/>
    <property type="molecule type" value="Genomic_DNA"/>
</dbReference>
<reference evidence="2" key="1">
    <citation type="submission" date="2022-09" db="EMBL/GenBank/DDBJ databases">
        <title>Aureispira anguillicida sp. nov., isolated from Leptocephalus of Japanese eel Anguilla japonica.</title>
        <authorList>
            <person name="Yuasa K."/>
            <person name="Mekata T."/>
            <person name="Ikunari K."/>
        </authorList>
    </citation>
    <scope>NUCLEOTIDE SEQUENCE</scope>
    <source>
        <strain evidence="2">EL160426</strain>
    </source>
</reference>
<organism evidence="2 3">
    <name type="scientific">Aureispira anguillae</name>
    <dbReference type="NCBI Taxonomy" id="2864201"/>
    <lineage>
        <taxon>Bacteria</taxon>
        <taxon>Pseudomonadati</taxon>
        <taxon>Bacteroidota</taxon>
        <taxon>Saprospiria</taxon>
        <taxon>Saprospirales</taxon>
        <taxon>Saprospiraceae</taxon>
        <taxon>Aureispira</taxon>
    </lineage>
</organism>
<evidence type="ECO:0000313" key="2">
    <source>
        <dbReference type="EMBL" id="BDS13329.1"/>
    </source>
</evidence>
<dbReference type="KEGG" id="aup:AsAng_0040650"/>
<keyword evidence="3" id="KW-1185">Reference proteome</keyword>
<sequence>MKKIILLCWSVLLISLSSHAQQDIQYTQFMFNKLNFNPAYAGTKSVLCLSAIYRKQWIGIERAPQTATFNAHGAVWKKRVGLGLSLTYDQIGFADRVSIETNYAYIIKFKDNSFLSLGLRGAMYYTQIRWDQADLIDNFDASIPQSTTSRILPNFGAGIYYQSKHWYGGISVPHLFVNKGDFNIAASNGTIEPEFTQHYYLMGGFIFDIAKGVQIQQNLLMKYVLHAPLAMDINVSFVFVKRVLLGLTYRVGSSVDAILQWQITPQLRIAAAYDFTVTQLQRYNSGSIEAMISYCFVKGKHKDQDREIFNERFF</sequence>
<dbReference type="AlphaFoldDB" id="A0A916DTL0"/>
<feature type="signal peptide" evidence="1">
    <location>
        <begin position="1"/>
        <end position="20"/>
    </location>
</feature>
<dbReference type="Pfam" id="PF11751">
    <property type="entry name" value="PorP_SprF"/>
    <property type="match status" value="1"/>
</dbReference>
<keyword evidence="1" id="KW-0732">Signal</keyword>
<gene>
    <name evidence="2" type="ORF">AsAng_0040650</name>
</gene>
<proteinExistence type="predicted"/>
<dbReference type="Proteomes" id="UP001060919">
    <property type="component" value="Chromosome"/>
</dbReference>
<dbReference type="NCBIfam" id="TIGR03519">
    <property type="entry name" value="T9SS_PorP_fam"/>
    <property type="match status" value="1"/>
</dbReference>
<evidence type="ECO:0000256" key="1">
    <source>
        <dbReference type="SAM" id="SignalP"/>
    </source>
</evidence>
<dbReference type="InterPro" id="IPR019861">
    <property type="entry name" value="PorP/SprF_Bacteroidetes"/>
</dbReference>